<dbReference type="InterPro" id="IPR003961">
    <property type="entry name" value="FN3_dom"/>
</dbReference>
<dbReference type="InterPro" id="IPR013783">
    <property type="entry name" value="Ig-like_fold"/>
</dbReference>
<feature type="non-terminal residue" evidence="5">
    <location>
        <position position="1"/>
    </location>
</feature>
<keyword evidence="3" id="KW-0472">Membrane</keyword>
<feature type="domain" description="Fibronectin type-III" evidence="4">
    <location>
        <begin position="12"/>
        <end position="120"/>
    </location>
</feature>
<accession>A0A813JFP6</accession>
<feature type="compositionally biased region" description="Low complexity" evidence="2">
    <location>
        <begin position="6938"/>
        <end position="6960"/>
    </location>
</feature>
<reference evidence="5" key="1">
    <citation type="submission" date="2021-02" db="EMBL/GenBank/DDBJ databases">
        <authorList>
            <person name="Dougan E. K."/>
            <person name="Rhodes N."/>
            <person name="Thang M."/>
            <person name="Chan C."/>
        </authorList>
    </citation>
    <scope>NUCLEOTIDE SEQUENCE</scope>
</reference>
<evidence type="ECO:0000256" key="2">
    <source>
        <dbReference type="SAM" id="MobiDB-lite"/>
    </source>
</evidence>
<feature type="region of interest" description="Disordered" evidence="2">
    <location>
        <begin position="102"/>
        <end position="156"/>
    </location>
</feature>
<evidence type="ECO:0000313" key="6">
    <source>
        <dbReference type="Proteomes" id="UP000626109"/>
    </source>
</evidence>
<feature type="region of interest" description="Disordered" evidence="2">
    <location>
        <begin position="562"/>
        <end position="582"/>
    </location>
</feature>
<feature type="compositionally biased region" description="Low complexity" evidence="2">
    <location>
        <begin position="6854"/>
        <end position="6863"/>
    </location>
</feature>
<organism evidence="5 6">
    <name type="scientific">Polarella glacialis</name>
    <name type="common">Dinoflagellate</name>
    <dbReference type="NCBI Taxonomy" id="89957"/>
    <lineage>
        <taxon>Eukaryota</taxon>
        <taxon>Sar</taxon>
        <taxon>Alveolata</taxon>
        <taxon>Dinophyceae</taxon>
        <taxon>Suessiales</taxon>
        <taxon>Suessiaceae</taxon>
        <taxon>Polarella</taxon>
    </lineage>
</organism>
<keyword evidence="1" id="KW-0677">Repeat</keyword>
<dbReference type="SUPFAM" id="SSF49265">
    <property type="entry name" value="Fibronectin type III"/>
    <property type="match status" value="4"/>
</dbReference>
<feature type="region of interest" description="Disordered" evidence="2">
    <location>
        <begin position="481"/>
        <end position="507"/>
    </location>
</feature>
<name>A0A813JFP6_POLGL</name>
<dbReference type="Gene3D" id="2.60.40.10">
    <property type="entry name" value="Immunoglobulins"/>
    <property type="match status" value="4"/>
</dbReference>
<comment type="caution">
    <text evidence="5">The sequence shown here is derived from an EMBL/GenBank/DDBJ whole genome shotgun (WGS) entry which is preliminary data.</text>
</comment>
<dbReference type="EMBL" id="CAJNNW010025177">
    <property type="protein sequence ID" value="CAE8676016.1"/>
    <property type="molecule type" value="Genomic_DNA"/>
</dbReference>
<evidence type="ECO:0000259" key="4">
    <source>
        <dbReference type="PROSITE" id="PS50853"/>
    </source>
</evidence>
<sequence>APSGTQLRVPGPPGQPSVSLLAPATCRLSWLAPRDTGGAPLLGYLIEVQPSVQHSEQPAAIPVGPAQGLHLMPNASEAFLVDGLRGNSWYTFRVQAMNRIGRGKHSPASDRICTATVRDEQTERLGSTGSLGTSVPLEMAPNGESANLSSPRSHGEFRNLLSPQEALIASCSWSESPRPTASSCSQASSPGVCLLPDAPSSPLLSEMVHAGGFARRATLCWQAPAYTAGLAVERYTVAVRQVFEQRSSDGVTGCHGEWEFQAGAARPTHTLTGLTAGATYQFAVRAVTAAGESELSAPSQVHHSGPKPPEAPGKPWVYGPQLVPPYSPVLAFSAARSVDCPPAEIYRCVAFSEGHAELRAELPLEVISADGEVITAAVPGFESNGVYRFSVQACTMGGWGPLGPASSPVFVWRPMVPALVSVEEVLDRAVCLTWEATQDQTGSWIRIYFVHVCCHTGMGGLEDASETEPVWTSLLMSADASANSDGNGNNSNSSNSNNSNNSNSNSTSLTLTIQAGETADLHRPVVSAHIPGLKHGLRYSFCVQAASGSEPRPVSEVLEVDLGQGPMRPGRPTATLGGEGPWGLGADTTAVKLEWSTTTLTDAGSTGCTISRPQTAQITTETQQQGDVSNSPKQENNKPCSTMPSYRILAHRVGRVAVEQGLSGLVSGTLPLRQPWVSSAVVEHGPVQCSSDAVCGVLPGANYIFEVQAIDERGTTSLSPRSDALLVPDAKPSACRGLLVRQLGPAEVRLAWQPPALDGGSKILAYQVISVSQESGGKPLAPICETVKWDSGQHPHWIHHEVTGLCPESFLSFSVSAENSVGVGVEATATAVLLDRGSGRLKCSALCTPAGALAVFCFLTERPCSRLWALSVEALGPHQRSVAQAGRNYTQQQQQQRNETAAARFLGGEPSVSVSNVQYADTDGGAKDGYSIIGGRITWDPPADVSEVDRYMVYLTLDCSDVSQWFHNSDALQSSNNSDCSRVGAQLWSLDLEDPNIPVGTNHMEIYQQTKRSLTPIGCSLPPLCVMVFACSGTAGGYVGCQAPSLASKLVIRDVSDSPPAPIILDSLQFDDTNMAAQAVQGTIRWSFNRYTDTAFLTHVVVYLAEDELGTGKILCGEAQQGTNQLDIDVGGLTGQDMILLYSKSEAGESTTAASRLFFDKSLVVPTQMVTNLSFVDVDSRPGFINGSVTWTPPHSTGDFDLYEVYLSMDSGGSTTTLLGSSPSGTDSFGVPTGTSRGSNSYVLVYSKSSSTGRAANGIWAPFKDASNVRPTDQVSQLVFSDTDAVQGQLGGLVSWTQPPDIGLVDYYAVYLAEDSTGTNGWKVGADLQVGTNQVSLATGTARGARDHVLVYTKNGGGEQLTPASLLIYDSSALAPRFSGSDMSISNFTDYNVTPGVVGGALLFSEPADVATIQSYSIYFAADSSGSDLSGKIAPDCPVGTSSVNVPNVSLGGRSWLLIFPQNSNGQKSPAAALRVVDLTDELPNVTVADLTFADADTRADFLSGTIVFAEPEKIESITNYSTWLSAGLESSDASHLADLPVGVHEFTVPADTSTVIGSVKANWILVYCSHSGGRSPLRRTAFRIYDNSLLVPPEPVGLVPSFDDTVLTDGFFGGFISWSEPTSTSNVLHYMVYWADDAATGGDMPAGKVPVGTNQLQISAGNPGGIAVGSKDTILVYATNPNGASAKAMATAVYDRSPLLPSASVSDIRFQDMDATEGSVGGELFWTPPAFTASYSHYAIFFAMDAAGTGKQQLAADVPAGTNRIVLSSGTSRQSATFILVYTKNAIGLQASPQAARVLDNMTAVPSVSVSNVQFDDTDLSAGALGGSVHWIEPPDSATVTYYRVMLAESASGASSVQLGSDVAVGGSSLAVPSATSRDSADYLLVYTANVHGLQSSPFASVLHDRTGALPAAQACCVAFLDSNPSWGSLSGSVSFTAPSDLATISNFSLYLADDQVGVRGMYLGTVGAGATPSFTIAPGTDRGGRDHWLIYTANENGRHEPPAFLLLVDQSGSAPSSAVSSLVFSDTDARPGFISGNVRWTEPDDVADILSYSVFLATDAAGTGQTNASLSNASVGTSRLNLENLQYGTSEWIIVRAWNSHGLSTQGAALRLYDLSNLAPTVSVTSLTFHDLDAADGRLGGAVMWAEPAELAQIDSYAVYLATDKGGASQSELGTGLPLGTRSLSVPAGTLRQSFDYVLVYTKNGAGLQQTPAAVLVSDNTTLRPTVSVGNLRFEDQDGSLGLVRGTIHWSEPSDLASFTHYELFLADDSQGNNSLQIGSTVAVGTTELSVSVSLTMGSRDHLLIYTRNVNGRQSTAPASLNLFDHSSAAPTVKVSGLSFSDTDALPGRLRGSVLFQPPDQTATVATFAIFLAMDAAGSSKDRLATIPLGSNSFVLPNSTDRQSHDWLLVYCENPAGLATTPAALRLYDASDAQPAASVTGLLFDDLDSADGQIQGKVIWTEPDDTASFEKYGIYLAADRFGASKSPLAVLVEVGTNSLSIPSGVLRQAYDFLVVYTINANRSSQTPTAIFLQDNTTLRPTVSVTNLRFQDEDVGAGSIGGEVSWQEPDDMATVSHFTAVLSDAADGSANASPLAESIARGVNQYQIDDGTPRGTRDHLLVYTKNANGLQSVPCAISIWDNSTDVPSASVQNIAFTDSDSEEGFIEGNVSWTPPSDVAQLTAYSVFLSNDTVGTEEQGWAKQGLNESSFSEKFQVGEDVLAGSTRLSVVSRTDRRSADVIRVYTKNSNGLQSSPFASVLHDRTGAFPAAEACCIAFLDSNPSWGSLSGSVSFTAPSDLATISNFSLYLADDQVGVRGMYLGTVGAGATPSFTIAPGTDRGGRDHWLIYTANENGRHEPPAFLLLVDQSGSAPSSAVSSMAFSDTDARPGFISGNVRWTEPDDVADILSYSVFLATDAAGTGQTNASLSNASVGTSRLNLENLQYGTSEWIIVRAWNSHGLSTQGAALRLYDLSNLAPTVSVTSLTFHDSDAADGRLGGVVMWAEPAELAQIDSYAVYLATDKGGASKSELGTGLPLGTRSLSVPAGTLRQSFDYVLVYTKNGAGLQQTPAAVLVFDNTTLRPTVSVGNLRFEDQDGSLGLVRGTIYWSEPSDLASFTHYELFLADDSQGNNSLQIGSTVAVGTTELSVSVSLTMGSRDHLLIYTRNVNGRQSTAPASLNLYDNSSAAPTVKVSGLSFSDTDALPGRLRGSVLFQPPDQTATVATFAIFLAMDAAGSSKDRLATIPLGSNSFVLPNSTDRQSHDWLLVYCENPAGLATTPAALRLYDASDAQPAASVTGLLFDDLDSADGQIQGKVIWTEPDDTASFEKYGIYLAADRFGASKSPLAVLVEVGTNSLSIPSGVLRQAYDFLVVYTINANRSSQTPTAIFLQDNTTLRPTVSVTNLRFQDEDVGAGSIGGEVSWQEPDDMATVSHFTAVLSDAADGSANASPLAESIARGVNQYQIDDGTPRGTRDHLLVYTKNANGLQSVPCAISICDNSTDVPSASVQNIAFTDSDSEEGFIEGNVSWTPPSDVAQLTAYSVFLSNDTVGTEEQGWAKQGLNESSFSEKFQVGEDVLAGSTRLSVVSRTDRRSADVIRVYTKNSNGLQTAPASIFLRDETSAPPSVGVTHLRFLDQDQDVDELSGTASWEDPDDTATVWSYALYLGQDPSGAVKLQAGEDVDVGIEQTDIPGDTLRAGNDHVLLYTKNGHGLQQSPAAQILYDASPAIPQVTASGISFRDEDDRLGLVAGMLSFSPPADISSVTEFAVFIASDNAGSHSLEIGRVPVGSASIEVVNGTEREDRDRILVYSVNPNGMAALPTSTVLADFTNEPPMPTVQSLQFRDLDLTEGMIGGAVSWEAPDDMAVITSFAVFLATDSQGSTKIQIGPNIETENFSLSIPVGTTRFSYDHVLVYCMSGEQLQLVPAARKFSDNATKVPTVNVTRLTFVDLDSRGGYISGAVFWQDPDDIASASSFSVFLADDPAGLSNRVLLGEVGLADGGINQFLVPSGTQRGSRDILLVYTKNSNGLQSRPTAIQLRDKTDSFPTSSAAGLLFSDLDSRQGWVRGILTWQLPEDMATVSSYAIFMADDPLGSNSYELAGTVDWTATSMTLSVGISRDSRDWLLLYTQNANGRQPSPALLRLQDLSDDAPEVYVSNLSFSDTDTRDWYLSGKVQWDEPSDIAAVTHYTGWLSTGPAVSADSVQLTDLAFGQRISVGSNSLSIQGVDRSQQGPERDWLVVTCENAAGRREPGVAILLLDLSLFPPPPSDLALKSFEDADNRTGNISGLVQWTEPTDLGFTTHYAVHLAEDEFGSNFMSISQDVPRGTKQLMIPAGTQRGFRDYILVYLVNSQGQAELPAARAFLDKGDGAPRSSVQSLTFLDVDLRGGRIGGAVSWSRPTDLAELSDYAVFLASDATATQTSQLGSMSSETSAFSIPSGTNLSTFRYIAVYTKNQNGLQANPATVRVVDSITSTPVVSVAGISFADADLDEGQVSGVVRWSEPPDASTVITYAVFLGTEASGAARSQIGADYRVPVGTNQVGIPAHTFRGSRDHVLVYTENANGLQAIPAAMTLYDESSSVASADVSDIRFQDEDPRPGWLRGQVIFEEQDDVAPVSGYLLYLALEAGGAVRSLLGSVAAGSAAFDIPLDTSRGSFDWILVFSKNSNGLQSTAVSARLLDNGNRTPGVHVTDLLFEDEDNLNGTISGNMTWSEPDDLGEVAEYAVYLGEDPSGAVKTLVAKTADPSLDLLGVQRDSNDWLLVYPSNAFGLATTPLAARLFDLSPYVPAASTSSPSFQDLDPRGGFLEGRVTWVEPADTSTLTHYAVFLSTAAQGADKVQLGDDVPVGTNTLDVAAGTLRLDWTKVLVFTKNNFGLQRAQPASFDLYDNPGLPPTAPVSQIVFEDSDHDAGEVGGTISWLPPTGADALTSFDACEVYLLDAYAVDAISAGIALDAISAGSVRKLGSQVPRASGNVLPVASGTLAGNASHIAVFTRNPHGMQTTTPGLQRLFDDSPLPPADHVTNIIFQDSDPSSGELAGLLTWRQPALINQVKNFAVYLADNSVGSGRISASTQVPAGTNQILLLDGTPRGNATVILVYCSNHRGGEQSAAQAAFLNIYDESGAPPDGVRVSQVSFQDVDENVVSIGGTVTWAVPPAHQLPLITAYQVFLGKDQSGMVAVRQGGDVPTSGGSLQVPSGTSRGSANFVHVYTKNTWGRQLKGAWAAMYDLTTVAPQVAVSDLEFLDKDARAGQISGDITWLEPADCATITGFQVFLARSANGTARSTVGPEVVPRGTNSVSLPSGTPLQSYSHVLVYTKNNHGLQVNGASAVLSDRQAPNELVTALRFSDTDVDGHELAGQVAWSPPSPLTAAGYNVYLAADRQGRDRVKLGNVPVGTNFVLIPQNTKSTMASPYLLVYTRSSVMESATPTALAVSDAALPSVSVRELSFLDEAPDSLRVGGPIRWLPPQESSTVTHYAIYLSTSSKGTSKQRLTSDVPANAQPEAALPAQVWPSPENFTHVLVFTKNTYGEQKTPVACVISDLSNSVPSVFVSNLTFEDQNPMPGAVSGTVRWLPPPGAETLLQKYVLYLSEDMQLADSNSQKVEEVPVGVNSVVIDVQTEQRFLYLVLVSANSVGENWTEAPTLLIEDLSSERPTAVVSDVRNSDTDSRGNWISGAVSWTPPRYISDVQDWAVYLADDASGTNSVLLGVAPASSSSLELSASLRADERSQLIVFARGTGGLLALGGVSAAVSDVVAVQSLTFDDEDSNAGLLGGVIQWSFDSPTLSTRGYAVYLGSDAQGSTKSRVGGDVPVAVFNLTLPAGTLAGSWTHLLVFVLQGSAISEQPRAIPLQDRSVPRVSAASLLEFADTDTGRGLVGGRIRITKSYGGSAGPNTSFSIYWGRSETELLQGDEIFRIAVVSAASNVTEVSYTIAAGTAIPSNATHFLALSQHADGQAPSATAVKIEDVVLGSSDLIFSDADPDAGQIGGLLTVNSASLPMGSGRAARIMIFFGSGSQDELSPSSVPIAVIPLGREYSQWTLPMDTPVPAGSTQLVASVSAANSLVEGQGKLIFFPLVDAVIPKLPAQAVYFQDEDLQSGFVGGVVTVALPTASGREVCYDLFFGSQGCITNKFIGTLNCGSDAVAGAGQVICTDFFENATHAGCQVPQGTSLPPESSQVVALVRNSLGTAAAAALCTEAKLLDRSNQGLLPPTSLSFVDTDPDAGYIGGLLSVVGSLSGPSLSSFDVYFGNATGPVQLLASIAIDVALASGGVLVDQGTKLPAGISHLHAVGRTSSGVVSAGISKALVDVVGMVVLSSVVQVSGPDSGGFSSTQQEAVQQELGPSLAQALSLSESTIQVEVLQSLDAAAGVRRLATLQYLTFKFGAKVALGFEVKRVRPLIEGMAAASPDPLKNLGAATAVSSPEGAAARISLETELNRRLASIVQSFSGPGQLTVGVKKPTTGNPTMLPAQMPNSTSGFVPKRLEDTLQGAGLASATFGLPLWLIAAFIGMAFGFCSFFLFNCMCHGKCNSKAQDEGADGAASKAGAVVTPSLDDAREFVALEDEDASASGEVAPAAKARSAEPECEEDLGKSLKIRWLLGGHSGDFPDPGGHARVNSQVSPCHSQPMPERSPGGTPDNDDFFENDMSSVLNEYSPIREQTNRPSPLSTSSFGGRTSLYAIQEGMLRSPSCSSADGLGIMTEYETPKARSLAMDSTMSSTMPNRSTLALGRPPPLDFVSPAVTPSSTPGAGMSLRGLPTGLEKMNGFGGSHGSIYVGPVALPPLNRSPANVPQRLHSQSTHDAMSVGQVAMPPVNRSPANAPLNRSPAHVPQRLHSESRDDAMRDDAMSVASMRRTISRSTDSSKSDRSSNAAQLSPRSVPRGGGSAASVGGDGLRSIARGAAADQASRPLPAATRTGEVNDLRTVNQRRNIHDGSVSSSVSPSVPVPLSSTSSNTSPKQRKKSPTKSAQSTSLQPVWN</sequence>
<gene>
    <name evidence="5" type="ORF">PGLA2088_LOCUS19664</name>
</gene>
<dbReference type="PANTHER" id="PTHR13817:SF166">
    <property type="entry name" value="NEURONAL IGCAM-RELATED"/>
    <property type="match status" value="1"/>
</dbReference>
<feature type="compositionally biased region" description="Gly residues" evidence="2">
    <location>
        <begin position="6884"/>
        <end position="6896"/>
    </location>
</feature>
<feature type="region of interest" description="Disordered" evidence="2">
    <location>
        <begin position="6610"/>
        <end position="6641"/>
    </location>
</feature>
<proteinExistence type="predicted"/>
<feature type="domain" description="Fibronectin type-III" evidence="4">
    <location>
        <begin position="198"/>
        <end position="307"/>
    </location>
</feature>
<dbReference type="Pfam" id="PF00041">
    <property type="entry name" value="fn3"/>
    <property type="match status" value="2"/>
</dbReference>
<feature type="region of interest" description="Disordered" evidence="2">
    <location>
        <begin position="295"/>
        <end position="314"/>
    </location>
</feature>
<evidence type="ECO:0000256" key="3">
    <source>
        <dbReference type="SAM" id="Phobius"/>
    </source>
</evidence>
<dbReference type="CDD" id="cd00063">
    <property type="entry name" value="FN3"/>
    <property type="match status" value="3"/>
</dbReference>
<feature type="compositionally biased region" description="Polar residues" evidence="2">
    <location>
        <begin position="626"/>
        <end position="640"/>
    </location>
</feature>
<feature type="compositionally biased region" description="Basic and acidic residues" evidence="2">
    <location>
        <begin position="6836"/>
        <end position="6849"/>
    </location>
</feature>
<keyword evidence="3" id="KW-1133">Transmembrane helix</keyword>
<feature type="transmembrane region" description="Helical" evidence="3">
    <location>
        <begin position="6502"/>
        <end position="6523"/>
    </location>
</feature>
<feature type="compositionally biased region" description="Low complexity" evidence="2">
    <location>
        <begin position="481"/>
        <end position="506"/>
    </location>
</feature>
<feature type="region of interest" description="Disordered" evidence="2">
    <location>
        <begin position="6566"/>
        <end position="6587"/>
    </location>
</feature>
<evidence type="ECO:0000313" key="5">
    <source>
        <dbReference type="EMBL" id="CAE8676016.1"/>
    </source>
</evidence>
<feature type="compositionally biased region" description="Polar residues" evidence="2">
    <location>
        <begin position="124"/>
        <end position="133"/>
    </location>
</feature>
<keyword evidence="3" id="KW-0812">Transmembrane</keyword>
<dbReference type="PANTHER" id="PTHR13817">
    <property type="entry name" value="TITIN"/>
    <property type="match status" value="1"/>
</dbReference>
<dbReference type="InterPro" id="IPR036116">
    <property type="entry name" value="FN3_sf"/>
</dbReference>
<dbReference type="InterPro" id="IPR050964">
    <property type="entry name" value="Striated_Muscle_Regulatory"/>
</dbReference>
<dbReference type="PROSITE" id="PS50853">
    <property type="entry name" value="FN3"/>
    <property type="match status" value="3"/>
</dbReference>
<feature type="region of interest" description="Disordered" evidence="2">
    <location>
        <begin position="6812"/>
        <end position="6981"/>
    </location>
</feature>
<feature type="region of interest" description="Disordered" evidence="2">
    <location>
        <begin position="617"/>
        <end position="640"/>
    </location>
</feature>
<protein>
    <recommendedName>
        <fullName evidence="4">Fibronectin type-III domain-containing protein</fullName>
    </recommendedName>
</protein>
<feature type="domain" description="Fibronectin type-III" evidence="4">
    <location>
        <begin position="731"/>
        <end position="837"/>
    </location>
</feature>
<dbReference type="Proteomes" id="UP000626109">
    <property type="component" value="Unassembled WGS sequence"/>
</dbReference>
<evidence type="ECO:0000256" key="1">
    <source>
        <dbReference type="ARBA" id="ARBA00022737"/>
    </source>
</evidence>
<dbReference type="SMART" id="SM00060">
    <property type="entry name" value="FN3"/>
    <property type="match status" value="8"/>
</dbReference>
<feature type="compositionally biased region" description="Polar residues" evidence="2">
    <location>
        <begin position="6968"/>
        <end position="6981"/>
    </location>
</feature>